<keyword evidence="11" id="KW-0966">Cell projection</keyword>
<evidence type="ECO:0000256" key="9">
    <source>
        <dbReference type="SAM" id="MobiDB-lite"/>
    </source>
</evidence>
<dbReference type="Pfam" id="PF04316">
    <property type="entry name" value="FlgM"/>
    <property type="match status" value="1"/>
</dbReference>
<evidence type="ECO:0000259" key="10">
    <source>
        <dbReference type="Pfam" id="PF04316"/>
    </source>
</evidence>
<keyword evidence="11" id="KW-0969">Cilium</keyword>
<keyword evidence="4" id="KW-1005">Bacterial flagellum biogenesis</keyword>
<dbReference type="InterPro" id="IPR007412">
    <property type="entry name" value="FlgM"/>
</dbReference>
<keyword evidence="6" id="KW-0804">Transcription</keyword>
<evidence type="ECO:0000256" key="1">
    <source>
        <dbReference type="ARBA" id="ARBA00005322"/>
    </source>
</evidence>
<evidence type="ECO:0000256" key="8">
    <source>
        <dbReference type="ARBA" id="ARBA00030117"/>
    </source>
</evidence>
<evidence type="ECO:0000256" key="6">
    <source>
        <dbReference type="ARBA" id="ARBA00023163"/>
    </source>
</evidence>
<keyword evidence="11" id="KW-0282">Flagellum</keyword>
<dbReference type="GO" id="GO:0044781">
    <property type="term" value="P:bacterial-type flagellum organization"/>
    <property type="evidence" value="ECO:0007669"/>
    <property type="project" value="UniProtKB-KW"/>
</dbReference>
<evidence type="ECO:0000256" key="4">
    <source>
        <dbReference type="ARBA" id="ARBA00022795"/>
    </source>
</evidence>
<evidence type="ECO:0000313" key="11">
    <source>
        <dbReference type="EMBL" id="ALO46662.1"/>
    </source>
</evidence>
<dbReference type="KEGG" id="pspi:PS2015_2021"/>
<accession>A0A0S2KEA7</accession>
<keyword evidence="5" id="KW-0805">Transcription regulation</keyword>
<feature type="compositionally biased region" description="Polar residues" evidence="9">
    <location>
        <begin position="1"/>
        <end position="29"/>
    </location>
</feature>
<feature type="region of interest" description="Disordered" evidence="9">
    <location>
        <begin position="1"/>
        <end position="48"/>
    </location>
</feature>
<feature type="domain" description="Anti-sigma-28 factor FlgM C-terminal" evidence="10">
    <location>
        <begin position="50"/>
        <end position="103"/>
    </location>
</feature>
<evidence type="ECO:0000256" key="7">
    <source>
        <dbReference type="ARBA" id="ARBA00024739"/>
    </source>
</evidence>
<dbReference type="InterPro" id="IPR031316">
    <property type="entry name" value="FlgM_C"/>
</dbReference>
<dbReference type="SUPFAM" id="SSF101498">
    <property type="entry name" value="Anti-sigma factor FlgM"/>
    <property type="match status" value="1"/>
</dbReference>
<dbReference type="STRING" id="1249552.PS2015_2021"/>
<dbReference type="RefSeq" id="WP_169792298.1">
    <property type="nucleotide sequence ID" value="NZ_CP013189.1"/>
</dbReference>
<organism evidence="11 12">
    <name type="scientific">Pseudohongiella spirulinae</name>
    <dbReference type="NCBI Taxonomy" id="1249552"/>
    <lineage>
        <taxon>Bacteria</taxon>
        <taxon>Pseudomonadati</taxon>
        <taxon>Pseudomonadota</taxon>
        <taxon>Gammaproteobacteria</taxon>
        <taxon>Pseudomonadales</taxon>
        <taxon>Pseudohongiellaceae</taxon>
        <taxon>Pseudohongiella</taxon>
    </lineage>
</organism>
<evidence type="ECO:0000256" key="5">
    <source>
        <dbReference type="ARBA" id="ARBA00023015"/>
    </source>
</evidence>
<gene>
    <name evidence="11" type="ORF">PS2015_2021</name>
</gene>
<evidence type="ECO:0000313" key="12">
    <source>
        <dbReference type="Proteomes" id="UP000065641"/>
    </source>
</evidence>
<keyword evidence="3" id="KW-0678">Repressor</keyword>
<proteinExistence type="inferred from homology"/>
<evidence type="ECO:0000256" key="2">
    <source>
        <dbReference type="ARBA" id="ARBA00017823"/>
    </source>
</evidence>
<dbReference type="Proteomes" id="UP000065641">
    <property type="component" value="Chromosome"/>
</dbReference>
<dbReference type="AlphaFoldDB" id="A0A0S2KEA7"/>
<comment type="similarity">
    <text evidence="1">Belongs to the FlgM family.</text>
</comment>
<dbReference type="EMBL" id="CP013189">
    <property type="protein sequence ID" value="ALO46662.1"/>
    <property type="molecule type" value="Genomic_DNA"/>
</dbReference>
<sequence length="110" mass="11282">MSISSIGNPTSPTDSRSPVKQPGSQPASGSGTGSGKTDAHGGSGALAPVDAVSISSQASDLQALETRIKALPDTDVARVSQIKDKISTGDYQIDSQRVADKILAFEKELK</sequence>
<dbReference type="NCBIfam" id="TIGR03824">
    <property type="entry name" value="FlgM_jcvi"/>
    <property type="match status" value="1"/>
</dbReference>
<dbReference type="InterPro" id="IPR035890">
    <property type="entry name" value="Anti-sigma-28_factor_FlgM_sf"/>
</dbReference>
<protein>
    <recommendedName>
        <fullName evidence="2">Negative regulator of flagellin synthesis</fullName>
    </recommendedName>
    <alternativeName>
        <fullName evidence="8">Anti-sigma-28 factor</fullName>
    </alternativeName>
</protein>
<dbReference type="GO" id="GO:0045892">
    <property type="term" value="P:negative regulation of DNA-templated transcription"/>
    <property type="evidence" value="ECO:0007669"/>
    <property type="project" value="InterPro"/>
</dbReference>
<evidence type="ECO:0000256" key="3">
    <source>
        <dbReference type="ARBA" id="ARBA00022491"/>
    </source>
</evidence>
<reference evidence="11 12" key="1">
    <citation type="submission" date="2015-11" db="EMBL/GenBank/DDBJ databases">
        <authorList>
            <person name="Zhang Y."/>
            <person name="Guo Z."/>
        </authorList>
    </citation>
    <scope>NUCLEOTIDE SEQUENCE [LARGE SCALE GENOMIC DNA]</scope>
    <source>
        <strain evidence="11 12">KCTC 32221</strain>
    </source>
</reference>
<name>A0A0S2KEA7_9GAMM</name>
<comment type="function">
    <text evidence="7">Responsible for the coupling of flagellin expression to flagellar assembly by preventing expression of the flagellin genes when a component of the middle class of proteins is defective. It negatively regulates flagellar genes by inhibiting the activity of FliA by directly binding to FliA.</text>
</comment>
<keyword evidence="12" id="KW-1185">Reference proteome</keyword>